<keyword evidence="1" id="KW-0238">DNA-binding</keyword>
<gene>
    <name evidence="3" type="ORF">DQ226_05930</name>
</gene>
<comment type="caution">
    <text evidence="3">The sequence shown here is derived from an EMBL/GenBank/DDBJ whole genome shotgun (WGS) entry which is preliminary data.</text>
</comment>
<dbReference type="GO" id="GO:0003700">
    <property type="term" value="F:DNA-binding transcription factor activity"/>
    <property type="evidence" value="ECO:0007669"/>
    <property type="project" value="TreeGrafter"/>
</dbReference>
<dbReference type="InterPro" id="IPR011051">
    <property type="entry name" value="RmlC_Cupin_sf"/>
</dbReference>
<dbReference type="InterPro" id="IPR050807">
    <property type="entry name" value="TransReg_Diox_bact_type"/>
</dbReference>
<dbReference type="Pfam" id="PF01381">
    <property type="entry name" value="HTH_3"/>
    <property type="match status" value="1"/>
</dbReference>
<dbReference type="InterPro" id="IPR010982">
    <property type="entry name" value="Lambda_DNA-bd_dom_sf"/>
</dbReference>
<dbReference type="GO" id="GO:0003677">
    <property type="term" value="F:DNA binding"/>
    <property type="evidence" value="ECO:0007669"/>
    <property type="project" value="UniProtKB-KW"/>
</dbReference>
<dbReference type="InterPro" id="IPR013096">
    <property type="entry name" value="Cupin_2"/>
</dbReference>
<accession>A0A365PBG1</accession>
<evidence type="ECO:0000313" key="4">
    <source>
        <dbReference type="Proteomes" id="UP000252187"/>
    </source>
</evidence>
<evidence type="ECO:0000256" key="1">
    <source>
        <dbReference type="ARBA" id="ARBA00023125"/>
    </source>
</evidence>
<feature type="domain" description="HTH cro/C1-type" evidence="2">
    <location>
        <begin position="25"/>
        <end position="79"/>
    </location>
</feature>
<dbReference type="SUPFAM" id="SSF47413">
    <property type="entry name" value="lambda repressor-like DNA-binding domains"/>
    <property type="match status" value="1"/>
</dbReference>
<dbReference type="Gene3D" id="1.10.260.40">
    <property type="entry name" value="lambda repressor-like DNA-binding domains"/>
    <property type="match status" value="1"/>
</dbReference>
<evidence type="ECO:0000313" key="3">
    <source>
        <dbReference type="EMBL" id="RBA37880.1"/>
    </source>
</evidence>
<evidence type="ECO:0000259" key="2">
    <source>
        <dbReference type="PROSITE" id="PS50943"/>
    </source>
</evidence>
<dbReference type="AlphaFoldDB" id="A0A365PBG1"/>
<organism evidence="3 4">
    <name type="scientific">Dietzia maris</name>
    <dbReference type="NCBI Taxonomy" id="37915"/>
    <lineage>
        <taxon>Bacteria</taxon>
        <taxon>Bacillati</taxon>
        <taxon>Actinomycetota</taxon>
        <taxon>Actinomycetes</taxon>
        <taxon>Mycobacteriales</taxon>
        <taxon>Dietziaceae</taxon>
        <taxon>Dietzia</taxon>
    </lineage>
</organism>
<sequence>MPHSHRRAGQAPVEPLISASLGRAIREARTGNKLSMRALAAAAEMSQPFLSQIEAGQTMPSLATLYRIAKVLEISPAELLPAEPDPAPVHLSRADEATWVPISEKENAGTTRVVNKGLANVQEYRILPGQYLGDWFESDGELSVYVIEGTISVDLDGMDPFELGPGDAVTHPGGLRNRWSVVGDDPVRIILVYAGDR</sequence>
<dbReference type="CDD" id="cd00093">
    <property type="entry name" value="HTH_XRE"/>
    <property type="match status" value="1"/>
</dbReference>
<reference evidence="3 4" key="1">
    <citation type="submission" date="2018-06" db="EMBL/GenBank/DDBJ databases">
        <title>Whole genome sequencing of four bacterial strains from South Shetland trench revealing bio-synthetic gene clusters.</title>
        <authorList>
            <person name="Abdel-Mageed W.M."/>
            <person name="Lehri B."/>
            <person name="Jarmusch S.A."/>
            <person name="Miranda K."/>
            <person name="Goodfellow M."/>
            <person name="Jaspars M."/>
            <person name="Karlyshev A.V."/>
        </authorList>
    </citation>
    <scope>NUCLEOTIDE SEQUENCE [LARGE SCALE GENOMIC DNA]</scope>
    <source>
        <strain evidence="3 4">SST1</strain>
    </source>
</reference>
<proteinExistence type="predicted"/>
<dbReference type="InterPro" id="IPR001387">
    <property type="entry name" value="Cro/C1-type_HTH"/>
</dbReference>
<dbReference type="PANTHER" id="PTHR46797:SF1">
    <property type="entry name" value="METHYLPHOSPHONATE SYNTHASE"/>
    <property type="match status" value="1"/>
</dbReference>
<dbReference type="InterPro" id="IPR014710">
    <property type="entry name" value="RmlC-like_jellyroll"/>
</dbReference>
<dbReference type="Gene3D" id="2.60.120.10">
    <property type="entry name" value="Jelly Rolls"/>
    <property type="match status" value="1"/>
</dbReference>
<dbReference type="SUPFAM" id="SSF51182">
    <property type="entry name" value="RmlC-like cupins"/>
    <property type="match status" value="1"/>
</dbReference>
<dbReference type="CDD" id="cd02209">
    <property type="entry name" value="cupin_XRE_C"/>
    <property type="match status" value="1"/>
</dbReference>
<dbReference type="Proteomes" id="UP000252187">
    <property type="component" value="Unassembled WGS sequence"/>
</dbReference>
<dbReference type="PANTHER" id="PTHR46797">
    <property type="entry name" value="HTH-TYPE TRANSCRIPTIONAL REGULATOR"/>
    <property type="match status" value="1"/>
</dbReference>
<dbReference type="GO" id="GO:0005829">
    <property type="term" value="C:cytosol"/>
    <property type="evidence" value="ECO:0007669"/>
    <property type="project" value="TreeGrafter"/>
</dbReference>
<protein>
    <submittedName>
        <fullName evidence="3">XRE family transcriptional regulator</fullName>
    </submittedName>
</protein>
<dbReference type="SMART" id="SM00530">
    <property type="entry name" value="HTH_XRE"/>
    <property type="match status" value="1"/>
</dbReference>
<dbReference type="Pfam" id="PF07883">
    <property type="entry name" value="Cupin_2"/>
    <property type="match status" value="1"/>
</dbReference>
<dbReference type="PROSITE" id="PS50943">
    <property type="entry name" value="HTH_CROC1"/>
    <property type="match status" value="1"/>
</dbReference>
<dbReference type="EMBL" id="QNTT01000011">
    <property type="protein sequence ID" value="RBA37880.1"/>
    <property type="molecule type" value="Genomic_DNA"/>
</dbReference>
<name>A0A365PBG1_9ACTN</name>